<dbReference type="GO" id="GO:0008168">
    <property type="term" value="F:methyltransferase activity"/>
    <property type="evidence" value="ECO:0007669"/>
    <property type="project" value="UniProtKB-KW"/>
</dbReference>
<dbReference type="Proteomes" id="UP001293593">
    <property type="component" value="Unassembled WGS sequence"/>
</dbReference>
<keyword evidence="2" id="KW-0808">Transferase</keyword>
<evidence type="ECO:0000256" key="4">
    <source>
        <dbReference type="ARBA" id="ARBA00022842"/>
    </source>
</evidence>
<organism evidence="5 6">
    <name type="scientific">Acacia crassicarpa</name>
    <name type="common">northern wattle</name>
    <dbReference type="NCBI Taxonomy" id="499986"/>
    <lineage>
        <taxon>Eukaryota</taxon>
        <taxon>Viridiplantae</taxon>
        <taxon>Streptophyta</taxon>
        <taxon>Embryophyta</taxon>
        <taxon>Tracheophyta</taxon>
        <taxon>Spermatophyta</taxon>
        <taxon>Magnoliopsida</taxon>
        <taxon>eudicotyledons</taxon>
        <taxon>Gunneridae</taxon>
        <taxon>Pentapetalae</taxon>
        <taxon>rosids</taxon>
        <taxon>fabids</taxon>
        <taxon>Fabales</taxon>
        <taxon>Fabaceae</taxon>
        <taxon>Caesalpinioideae</taxon>
        <taxon>mimosoid clade</taxon>
        <taxon>Acacieae</taxon>
        <taxon>Acacia</taxon>
    </lineage>
</organism>
<dbReference type="Gene3D" id="3.40.50.150">
    <property type="entry name" value="Vaccinia Virus protein VP39"/>
    <property type="match status" value="1"/>
</dbReference>
<dbReference type="InterPro" id="IPR005299">
    <property type="entry name" value="MeTrfase_7"/>
</dbReference>
<dbReference type="GO" id="GO:0032259">
    <property type="term" value="P:methylation"/>
    <property type="evidence" value="ECO:0007669"/>
    <property type="project" value="UniProtKB-KW"/>
</dbReference>
<sequence length="361" mass="40628">MGVASVLHMNGGTGEASYAKNSLLQQKVMSITKPIRDEAIRRIYNGKIPKCLAFADLGCSSGPNTLFMTCELIETVEMLCRELNHESPEYIIFLNDLPGNDFNNIFKSVECFKQNLNTRVVGGIDKCYITGLPASFYERILPTSSLHFVHSSYSVHWMSQVPKGIENNKGNICMASSSPLDVRNSYYHQFQRDFSLFLKCRARELVEGGSMVLTLVGRSTSGPSSNESHYIWELLAEALNDMVLEGIIKEDQIDSFNIPVYYPSSFELQLEIEKEGSFTLNRLEVFEVSWKAACGEEHNDNSEGYKVAQLVRAATETLLVNHFGEGIIDDVFHRYQHILADRMSKEKTVFLNLAVSLTKTT</sequence>
<keyword evidence="6" id="KW-1185">Reference proteome</keyword>
<accession>A0AAE1INU3</accession>
<dbReference type="InterPro" id="IPR029063">
    <property type="entry name" value="SAM-dependent_MTases_sf"/>
</dbReference>
<evidence type="ECO:0000256" key="3">
    <source>
        <dbReference type="ARBA" id="ARBA00022723"/>
    </source>
</evidence>
<protein>
    <submittedName>
        <fullName evidence="5">Uncharacterized protein</fullName>
    </submittedName>
</protein>
<dbReference type="SUPFAM" id="SSF53335">
    <property type="entry name" value="S-adenosyl-L-methionine-dependent methyltransferases"/>
    <property type="match status" value="1"/>
</dbReference>
<evidence type="ECO:0000256" key="2">
    <source>
        <dbReference type="ARBA" id="ARBA00022679"/>
    </source>
</evidence>
<dbReference type="AlphaFoldDB" id="A0AAE1INU3"/>
<dbReference type="Gene3D" id="1.10.1200.270">
    <property type="entry name" value="Methyltransferase, alpha-helical capping domain"/>
    <property type="match status" value="1"/>
</dbReference>
<proteinExistence type="predicted"/>
<keyword evidence="3" id="KW-0479">Metal-binding</keyword>
<dbReference type="EMBL" id="JAWXYG010000015">
    <property type="protein sequence ID" value="KAK4253833.1"/>
    <property type="molecule type" value="Genomic_DNA"/>
</dbReference>
<gene>
    <name evidence="5" type="ORF">QN277_010457</name>
</gene>
<evidence type="ECO:0000256" key="1">
    <source>
        <dbReference type="ARBA" id="ARBA00022603"/>
    </source>
</evidence>
<reference evidence="5" key="1">
    <citation type="submission" date="2023-10" db="EMBL/GenBank/DDBJ databases">
        <title>Chromosome-level genome of the transformable northern wattle, Acacia crassicarpa.</title>
        <authorList>
            <person name="Massaro I."/>
            <person name="Sinha N.R."/>
            <person name="Poethig S."/>
            <person name="Leichty A.R."/>
        </authorList>
    </citation>
    <scope>NUCLEOTIDE SEQUENCE</scope>
    <source>
        <strain evidence="5">Acra3RX</strain>
        <tissue evidence="5">Leaf</tissue>
    </source>
</reference>
<dbReference type="GO" id="GO:0046872">
    <property type="term" value="F:metal ion binding"/>
    <property type="evidence" value="ECO:0007669"/>
    <property type="project" value="UniProtKB-KW"/>
</dbReference>
<keyword evidence="4" id="KW-0460">Magnesium</keyword>
<evidence type="ECO:0000313" key="6">
    <source>
        <dbReference type="Proteomes" id="UP001293593"/>
    </source>
</evidence>
<dbReference type="InterPro" id="IPR042086">
    <property type="entry name" value="MeTrfase_capping"/>
</dbReference>
<dbReference type="PANTHER" id="PTHR31009">
    <property type="entry name" value="S-ADENOSYL-L-METHIONINE:CARBOXYL METHYLTRANSFERASE FAMILY PROTEIN"/>
    <property type="match status" value="1"/>
</dbReference>
<comment type="caution">
    <text evidence="5">The sequence shown here is derived from an EMBL/GenBank/DDBJ whole genome shotgun (WGS) entry which is preliminary data.</text>
</comment>
<evidence type="ECO:0000313" key="5">
    <source>
        <dbReference type="EMBL" id="KAK4253833.1"/>
    </source>
</evidence>
<name>A0AAE1INU3_9FABA</name>
<dbReference type="Pfam" id="PF03492">
    <property type="entry name" value="Methyltransf_7"/>
    <property type="match status" value="1"/>
</dbReference>
<keyword evidence="1" id="KW-0489">Methyltransferase</keyword>